<feature type="domain" description="ABC transmembrane type-1" evidence="8">
    <location>
        <begin position="121"/>
        <end position="351"/>
    </location>
</feature>
<dbReference type="GO" id="GO:0071916">
    <property type="term" value="F:dipeptide transmembrane transporter activity"/>
    <property type="evidence" value="ECO:0007669"/>
    <property type="project" value="TreeGrafter"/>
</dbReference>
<dbReference type="Pfam" id="PF19300">
    <property type="entry name" value="BPD_transp_1_N"/>
    <property type="match status" value="1"/>
</dbReference>
<evidence type="ECO:0000256" key="6">
    <source>
        <dbReference type="ARBA" id="ARBA00023136"/>
    </source>
</evidence>
<keyword evidence="10" id="KW-1185">Reference proteome</keyword>
<organism evidence="9 10">
    <name type="scientific">Micromonospora coriariae</name>
    <dbReference type="NCBI Taxonomy" id="285665"/>
    <lineage>
        <taxon>Bacteria</taxon>
        <taxon>Bacillati</taxon>
        <taxon>Actinomycetota</taxon>
        <taxon>Actinomycetes</taxon>
        <taxon>Micromonosporales</taxon>
        <taxon>Micromonosporaceae</taxon>
        <taxon>Micromonospora</taxon>
    </lineage>
</organism>
<keyword evidence="3" id="KW-1003">Cell membrane</keyword>
<dbReference type="PANTHER" id="PTHR43163:SF6">
    <property type="entry name" value="DIPEPTIDE TRANSPORT SYSTEM PERMEASE PROTEIN DPPB-RELATED"/>
    <property type="match status" value="1"/>
</dbReference>
<name>A0A1C4XGI9_9ACTN</name>
<evidence type="ECO:0000259" key="8">
    <source>
        <dbReference type="PROSITE" id="PS50928"/>
    </source>
</evidence>
<evidence type="ECO:0000256" key="2">
    <source>
        <dbReference type="ARBA" id="ARBA00022448"/>
    </source>
</evidence>
<comment type="similarity">
    <text evidence="7">Belongs to the binding-protein-dependent transport system permease family.</text>
</comment>
<evidence type="ECO:0000256" key="1">
    <source>
        <dbReference type="ARBA" id="ARBA00004651"/>
    </source>
</evidence>
<dbReference type="InterPro" id="IPR035906">
    <property type="entry name" value="MetI-like_sf"/>
</dbReference>
<accession>A0A1C4XGI9</accession>
<dbReference type="Pfam" id="PF00528">
    <property type="entry name" value="BPD_transp_1"/>
    <property type="match status" value="1"/>
</dbReference>
<dbReference type="Proteomes" id="UP000198243">
    <property type="component" value="Chromosome I"/>
</dbReference>
<feature type="transmembrane region" description="Helical" evidence="7">
    <location>
        <begin position="281"/>
        <end position="308"/>
    </location>
</feature>
<dbReference type="AlphaFoldDB" id="A0A1C4XGI9"/>
<evidence type="ECO:0000256" key="5">
    <source>
        <dbReference type="ARBA" id="ARBA00022989"/>
    </source>
</evidence>
<proteinExistence type="inferred from homology"/>
<dbReference type="GO" id="GO:0005886">
    <property type="term" value="C:plasma membrane"/>
    <property type="evidence" value="ECO:0007669"/>
    <property type="project" value="UniProtKB-SubCell"/>
</dbReference>
<evidence type="ECO:0000313" key="10">
    <source>
        <dbReference type="Proteomes" id="UP000198243"/>
    </source>
</evidence>
<dbReference type="InterPro" id="IPR045621">
    <property type="entry name" value="BPD_transp_1_N"/>
</dbReference>
<protein>
    <submittedName>
        <fullName evidence="9">Peptide/nickel transport system permease protein</fullName>
    </submittedName>
</protein>
<dbReference type="RefSeq" id="WP_172899105.1">
    <property type="nucleotide sequence ID" value="NZ_LT607412.1"/>
</dbReference>
<dbReference type="PANTHER" id="PTHR43163">
    <property type="entry name" value="DIPEPTIDE TRANSPORT SYSTEM PERMEASE PROTEIN DPPB-RELATED"/>
    <property type="match status" value="1"/>
</dbReference>
<dbReference type="Gene3D" id="1.10.3720.10">
    <property type="entry name" value="MetI-like"/>
    <property type="match status" value="1"/>
</dbReference>
<evidence type="ECO:0000256" key="4">
    <source>
        <dbReference type="ARBA" id="ARBA00022692"/>
    </source>
</evidence>
<evidence type="ECO:0000256" key="7">
    <source>
        <dbReference type="RuleBase" id="RU363032"/>
    </source>
</evidence>
<dbReference type="SUPFAM" id="SSF161098">
    <property type="entry name" value="MetI-like"/>
    <property type="match status" value="1"/>
</dbReference>
<evidence type="ECO:0000256" key="3">
    <source>
        <dbReference type="ARBA" id="ARBA00022475"/>
    </source>
</evidence>
<dbReference type="InterPro" id="IPR000515">
    <property type="entry name" value="MetI-like"/>
</dbReference>
<gene>
    <name evidence="9" type="ORF">GA0070607_5209</name>
</gene>
<dbReference type="PROSITE" id="PS50928">
    <property type="entry name" value="ABC_TM1"/>
    <property type="match status" value="1"/>
</dbReference>
<dbReference type="CDD" id="cd06261">
    <property type="entry name" value="TM_PBP2"/>
    <property type="match status" value="1"/>
</dbReference>
<keyword evidence="5 7" id="KW-1133">Transmembrane helix</keyword>
<keyword evidence="6 7" id="KW-0472">Membrane</keyword>
<keyword evidence="4 7" id="KW-0812">Transmembrane</keyword>
<keyword evidence="2 7" id="KW-0813">Transport</keyword>
<feature type="transmembrane region" description="Helical" evidence="7">
    <location>
        <begin position="328"/>
        <end position="354"/>
    </location>
</feature>
<reference evidence="10" key="1">
    <citation type="submission" date="2016-06" db="EMBL/GenBank/DDBJ databases">
        <authorList>
            <person name="Varghese N."/>
            <person name="Submissions Spin"/>
        </authorList>
    </citation>
    <scope>NUCLEOTIDE SEQUENCE [LARGE SCALE GENOMIC DNA]</scope>
    <source>
        <strain evidence="10">DSM 44875</strain>
    </source>
</reference>
<feature type="transmembrane region" description="Helical" evidence="7">
    <location>
        <begin position="127"/>
        <end position="148"/>
    </location>
</feature>
<evidence type="ECO:0000313" key="9">
    <source>
        <dbReference type="EMBL" id="SCF07477.1"/>
    </source>
</evidence>
<feature type="transmembrane region" description="Helical" evidence="7">
    <location>
        <begin position="228"/>
        <end position="247"/>
    </location>
</feature>
<sequence length="361" mass="38489">MTTVHNGAPDAVSTTAPRARGAHPLLTFLAKRVAITAGLLLGVTVVTFGLVNVVPGDPVTANLSDQALNDPAAVAAFRQKWGLDQPLWAQYLHYLGNLLHGDLGQSQQTGRAVLDDLLHYVPATLELAIPSMVLALLIGTGIGMLAAIRNGRLTDQLVRVGALLGLSTPPFWLSLVVLYVFFYQLGLAPSGGRLSPDFSPPPTVTGMYTVDAALAGQWDVAWDAAQHLSLPVLVLTSLTVAMLVRFVRSAMLEVLQQDYIRAAYAKGLPTRVVLRRHLLRAGLVPVVTVSGLAFASLLSGTVLVESIFGWPGVGQYAYRSATALDLPAILGVSLFVAMVYTLVNLTVDLLYGLIDPRIRLS</sequence>
<feature type="transmembrane region" description="Helical" evidence="7">
    <location>
        <begin position="160"/>
        <end position="182"/>
    </location>
</feature>
<comment type="subcellular location">
    <subcellularLocation>
        <location evidence="1 7">Cell membrane</location>
        <topology evidence="1 7">Multi-pass membrane protein</topology>
    </subcellularLocation>
</comment>
<dbReference type="EMBL" id="LT607412">
    <property type="protein sequence ID" value="SCF07477.1"/>
    <property type="molecule type" value="Genomic_DNA"/>
</dbReference>
<feature type="transmembrane region" description="Helical" evidence="7">
    <location>
        <begin position="33"/>
        <end position="54"/>
    </location>
</feature>